<dbReference type="SUPFAM" id="SSF51735">
    <property type="entry name" value="NAD(P)-binding Rossmann-fold domains"/>
    <property type="match status" value="1"/>
</dbReference>
<dbReference type="OMA" id="KGLHRDT"/>
<dbReference type="Gene3D" id="3.40.50.720">
    <property type="entry name" value="NAD(P)-binding Rossmann-like Domain"/>
    <property type="match status" value="1"/>
</dbReference>
<dbReference type="GeneID" id="28888402"/>
<dbReference type="OrthoDB" id="1274115at2759"/>
<evidence type="ECO:0000256" key="3">
    <source>
        <dbReference type="ARBA" id="ARBA00023002"/>
    </source>
</evidence>
<dbReference type="EMBL" id="LSBH01000001">
    <property type="protein sequence ID" value="OAQ87819.1"/>
    <property type="molecule type" value="Genomic_DNA"/>
</dbReference>
<dbReference type="PROSITE" id="PS00061">
    <property type="entry name" value="ADH_SHORT"/>
    <property type="match status" value="1"/>
</dbReference>
<dbReference type="Proteomes" id="UP000078340">
    <property type="component" value="Unassembled WGS sequence"/>
</dbReference>
<gene>
    <name evidence="7" type="ORF">PCL_02124</name>
    <name evidence="5" type="ORF">VFPBJ_01860</name>
    <name evidence="6" type="ORF">VFPFJ_06278</name>
</gene>
<reference evidence="7" key="1">
    <citation type="submission" date="2015-05" db="EMBL/GenBank/DDBJ databases">
        <authorList>
            <person name="Wang D.B."/>
            <person name="Wang M."/>
        </authorList>
    </citation>
    <scope>NUCLEOTIDE SEQUENCE</scope>
    <source>
        <strain evidence="7">36-1</strain>
    </source>
</reference>
<keyword evidence="3" id="KW-0560">Oxidoreductase</keyword>
<dbReference type="InterPro" id="IPR020904">
    <property type="entry name" value="Sc_DH/Rdtase_CS"/>
</dbReference>
<dbReference type="InterPro" id="IPR051911">
    <property type="entry name" value="SDR_oxidoreductase"/>
</dbReference>
<name>A0A179HIK4_PURLI</name>
<dbReference type="PANTHER" id="PTHR43976:SF16">
    <property type="entry name" value="SHORT-CHAIN DEHYDROGENASE_REDUCTASE FAMILY PROTEIN"/>
    <property type="match status" value="1"/>
</dbReference>
<evidence type="ECO:0000313" key="9">
    <source>
        <dbReference type="Proteomes" id="UP000245956"/>
    </source>
</evidence>
<evidence type="ECO:0000256" key="4">
    <source>
        <dbReference type="RuleBase" id="RU000363"/>
    </source>
</evidence>
<dbReference type="EMBL" id="LSBI01000005">
    <property type="protein sequence ID" value="OAQ89864.1"/>
    <property type="molecule type" value="Genomic_DNA"/>
</dbReference>
<dbReference type="InterPro" id="IPR036291">
    <property type="entry name" value="NAD(P)-bd_dom_sf"/>
</dbReference>
<evidence type="ECO:0000313" key="8">
    <source>
        <dbReference type="Proteomes" id="UP000078340"/>
    </source>
</evidence>
<dbReference type="EMBL" id="LCWV01000015">
    <property type="protein sequence ID" value="PWI68355.1"/>
    <property type="molecule type" value="Genomic_DNA"/>
</dbReference>
<dbReference type="PRINTS" id="PR00081">
    <property type="entry name" value="GDHRDH"/>
</dbReference>
<evidence type="ECO:0000256" key="2">
    <source>
        <dbReference type="ARBA" id="ARBA00022857"/>
    </source>
</evidence>
<comment type="caution">
    <text evidence="6">The sequence shown here is derived from an EMBL/GenBank/DDBJ whole genome shotgun (WGS) entry which is preliminary data.</text>
</comment>
<accession>A0A179HIK4</accession>
<dbReference type="AlphaFoldDB" id="A0A179HIK4"/>
<dbReference type="KEGG" id="plj:28888402"/>
<organism evidence="6 8">
    <name type="scientific">Purpureocillium lilacinum</name>
    <name type="common">Paecilomyces lilacinus</name>
    <dbReference type="NCBI Taxonomy" id="33203"/>
    <lineage>
        <taxon>Eukaryota</taxon>
        <taxon>Fungi</taxon>
        <taxon>Dikarya</taxon>
        <taxon>Ascomycota</taxon>
        <taxon>Pezizomycotina</taxon>
        <taxon>Sordariomycetes</taxon>
        <taxon>Hypocreomycetidae</taxon>
        <taxon>Hypocreales</taxon>
        <taxon>Ophiocordycipitaceae</taxon>
        <taxon>Purpureocillium</taxon>
    </lineage>
</organism>
<dbReference type="CDD" id="cd05374">
    <property type="entry name" value="17beta-HSD-like_SDR_c"/>
    <property type="match status" value="1"/>
</dbReference>
<dbReference type="PANTHER" id="PTHR43976">
    <property type="entry name" value="SHORT CHAIN DEHYDROGENASE"/>
    <property type="match status" value="1"/>
</dbReference>
<dbReference type="Proteomes" id="UP000245956">
    <property type="component" value="Unassembled WGS sequence"/>
</dbReference>
<dbReference type="GO" id="GO:0016491">
    <property type="term" value="F:oxidoreductase activity"/>
    <property type="evidence" value="ECO:0007669"/>
    <property type="project" value="UniProtKB-KW"/>
</dbReference>
<dbReference type="Proteomes" id="UP000078240">
    <property type="component" value="Unassembled WGS sequence"/>
</dbReference>
<dbReference type="STRING" id="33203.A0A179HIK4"/>
<comment type="similarity">
    <text evidence="1 4">Belongs to the short-chain dehydrogenases/reductases (SDR) family.</text>
</comment>
<evidence type="ECO:0000256" key="1">
    <source>
        <dbReference type="ARBA" id="ARBA00006484"/>
    </source>
</evidence>
<reference evidence="7 9" key="2">
    <citation type="journal article" date="2016" name="Front. Microbiol.">
        <title>Genome and transcriptome sequences reveal the specific parasitism of the nematophagous Purpureocillium lilacinum 36-1.</title>
        <authorList>
            <person name="Xie J."/>
            <person name="Li S."/>
            <person name="Mo C."/>
            <person name="Xiao X."/>
            <person name="Peng D."/>
            <person name="Wang G."/>
            <person name="Xiao Y."/>
        </authorList>
    </citation>
    <scope>NUCLEOTIDE SEQUENCE [LARGE SCALE GENOMIC DNA]</scope>
    <source>
        <strain evidence="7 9">36-1</strain>
    </source>
</reference>
<evidence type="ECO:0000313" key="5">
    <source>
        <dbReference type="EMBL" id="OAQ87819.1"/>
    </source>
</evidence>
<keyword evidence="2" id="KW-0521">NADP</keyword>
<dbReference type="Pfam" id="PF00106">
    <property type="entry name" value="adh_short"/>
    <property type="match status" value="1"/>
</dbReference>
<proteinExistence type="inferred from homology"/>
<reference evidence="6 8" key="3">
    <citation type="submission" date="2016-02" db="EMBL/GenBank/DDBJ databases">
        <title>Biosynthesis of antibiotic leucinostatins and their inhibition on Phytophthora in bio-control Purpureocillium lilacinum.</title>
        <authorList>
            <person name="Wang G."/>
            <person name="Liu Z."/>
            <person name="Lin R."/>
            <person name="Li E."/>
            <person name="Mao Z."/>
            <person name="Ling J."/>
            <person name="Yin W."/>
            <person name="Xie B."/>
        </authorList>
    </citation>
    <scope>NUCLEOTIDE SEQUENCE [LARGE SCALE GENOMIC DNA]</scope>
    <source>
        <strain evidence="5">PLBJ-1</strain>
        <strain evidence="6">PLFJ-1</strain>
    </source>
</reference>
<evidence type="ECO:0000313" key="7">
    <source>
        <dbReference type="EMBL" id="PWI68355.1"/>
    </source>
</evidence>
<protein>
    <submittedName>
        <fullName evidence="6">Short chain oxidoreductase protein</fullName>
    </submittedName>
</protein>
<dbReference type="PRINTS" id="PR00080">
    <property type="entry name" value="SDRFAMILY"/>
</dbReference>
<dbReference type="InterPro" id="IPR002347">
    <property type="entry name" value="SDR_fam"/>
</dbReference>
<sequence length="289" mass="31459">MSSPVWLITGASSGFGLSLTLRALKAEHRVIAAIRSKTKSADAVQQITASGGQVVELDMTESQTSIAAKVKQAEDIYGRIDILVNNAGYSQLGAVQHFTEDEFMLQYRTNVYGPLFTTQAVLPGMRSRRSGLIVNLSSVGGQDVLATCGAYSSSKFALEGISEALAKEVAEFGISVLIVEPGAYRTNFFHALQRPAGGRLPDDYKGTVTEAMFDKFAEMTGRQPGDPDKAVERMFQVITGEGSGGRLRGKVLRLMLGMDAVERIEKKTDRLREDLAEARKLEEEWSTLL</sequence>
<evidence type="ECO:0000313" key="6">
    <source>
        <dbReference type="EMBL" id="OAQ89864.1"/>
    </source>
</evidence>